<evidence type="ECO:0000256" key="2">
    <source>
        <dbReference type="ARBA" id="ARBA00022614"/>
    </source>
</evidence>
<evidence type="ECO:0000256" key="9">
    <source>
        <dbReference type="ARBA" id="ARBA00023157"/>
    </source>
</evidence>
<gene>
    <name evidence="15 16" type="primary">LOC109482174</name>
</gene>
<keyword evidence="5" id="KW-0677">Repeat</keyword>
<evidence type="ECO:0000256" key="1">
    <source>
        <dbReference type="ARBA" id="ARBA00004167"/>
    </source>
</evidence>
<feature type="chain" id="PRO_5044647728" evidence="12">
    <location>
        <begin position="25"/>
        <end position="728"/>
    </location>
</feature>
<evidence type="ECO:0000256" key="3">
    <source>
        <dbReference type="ARBA" id="ARBA00022692"/>
    </source>
</evidence>
<dbReference type="Pfam" id="PF00560">
    <property type="entry name" value="LRR_1"/>
    <property type="match status" value="1"/>
</dbReference>
<dbReference type="GeneID" id="109482174"/>
<feature type="signal peptide" evidence="12">
    <location>
        <begin position="1"/>
        <end position="24"/>
    </location>
</feature>
<evidence type="ECO:0000256" key="11">
    <source>
        <dbReference type="SAM" id="Phobius"/>
    </source>
</evidence>
<proteinExistence type="predicted"/>
<dbReference type="FunFam" id="3.80.10.10:FF:000169">
    <property type="entry name" value="TLR4 interactor with leucine rich repeats"/>
    <property type="match status" value="1"/>
</dbReference>
<feature type="compositionally biased region" description="Polar residues" evidence="10">
    <location>
        <begin position="708"/>
        <end position="719"/>
    </location>
</feature>
<feature type="region of interest" description="Disordered" evidence="10">
    <location>
        <begin position="686"/>
        <end position="728"/>
    </location>
</feature>
<dbReference type="SMART" id="SM00369">
    <property type="entry name" value="LRR_TYP"/>
    <property type="match status" value="8"/>
</dbReference>
<keyword evidence="14" id="KW-1185">Reference proteome</keyword>
<protein>
    <submittedName>
        <fullName evidence="15 16">Uncharacterized protein LOC109482174</fullName>
    </submittedName>
</protein>
<evidence type="ECO:0000256" key="12">
    <source>
        <dbReference type="SAM" id="SignalP"/>
    </source>
</evidence>
<dbReference type="InterPro" id="IPR001611">
    <property type="entry name" value="Leu-rich_rpt"/>
</dbReference>
<dbReference type="PANTHER" id="PTHR22650:SF4">
    <property type="entry name" value="LEUCINE-RICH REPEAT AND TRANSMEMBRANE DOMAIN-CONTAINING PROTEIN 2-LIKE"/>
    <property type="match status" value="1"/>
</dbReference>
<dbReference type="InterPro" id="IPR000483">
    <property type="entry name" value="Cys-rich_flank_reg_C"/>
</dbReference>
<dbReference type="SMART" id="SM00365">
    <property type="entry name" value="LRR_SD22"/>
    <property type="match status" value="5"/>
</dbReference>
<dbReference type="SMART" id="SM00364">
    <property type="entry name" value="LRR_BAC"/>
    <property type="match status" value="5"/>
</dbReference>
<organism evidence="14 16">
    <name type="scientific">Branchiostoma belcheri</name>
    <name type="common">Amphioxus</name>
    <dbReference type="NCBI Taxonomy" id="7741"/>
    <lineage>
        <taxon>Eukaryota</taxon>
        <taxon>Metazoa</taxon>
        <taxon>Chordata</taxon>
        <taxon>Cephalochordata</taxon>
        <taxon>Leptocardii</taxon>
        <taxon>Amphioxiformes</taxon>
        <taxon>Branchiostomatidae</taxon>
        <taxon>Branchiostoma</taxon>
    </lineage>
</organism>
<dbReference type="RefSeq" id="XP_019640432.1">
    <property type="nucleotide sequence ID" value="XM_019784873.1"/>
</dbReference>
<feature type="region of interest" description="Disordered" evidence="10">
    <location>
        <begin position="641"/>
        <end position="669"/>
    </location>
</feature>
<comment type="subcellular location">
    <subcellularLocation>
        <location evidence="1">Membrane</location>
        <topology evidence="1">Single-pass membrane protein</topology>
    </subcellularLocation>
</comment>
<dbReference type="PANTHER" id="PTHR22650">
    <property type="entry name" value="GLYCOPROTEIN IB BETA"/>
    <property type="match status" value="1"/>
</dbReference>
<dbReference type="KEGG" id="bbel:109482174"/>
<evidence type="ECO:0000259" key="13">
    <source>
        <dbReference type="SMART" id="SM00082"/>
    </source>
</evidence>
<dbReference type="RefSeq" id="XP_019640431.1">
    <property type="nucleotide sequence ID" value="XM_019784872.1"/>
</dbReference>
<dbReference type="InterPro" id="IPR052313">
    <property type="entry name" value="GPIb-IX-V_Complex"/>
</dbReference>
<accession>A0A6P5AAQ8</accession>
<evidence type="ECO:0000256" key="10">
    <source>
        <dbReference type="SAM" id="MobiDB-lite"/>
    </source>
</evidence>
<dbReference type="Pfam" id="PF13855">
    <property type="entry name" value="LRR_8"/>
    <property type="match status" value="1"/>
</dbReference>
<feature type="compositionally biased region" description="Polar residues" evidence="10">
    <location>
        <begin position="448"/>
        <end position="463"/>
    </location>
</feature>
<reference evidence="15 16" key="1">
    <citation type="submission" date="2025-04" db="UniProtKB">
        <authorList>
            <consortium name="RefSeq"/>
        </authorList>
    </citation>
    <scope>IDENTIFICATION</scope>
    <source>
        <tissue evidence="15 16">Gonad</tissue>
    </source>
</reference>
<evidence type="ECO:0000313" key="16">
    <source>
        <dbReference type="RefSeq" id="XP_019640432.1"/>
    </source>
</evidence>
<dbReference type="PROSITE" id="PS51450">
    <property type="entry name" value="LRR"/>
    <property type="match status" value="3"/>
</dbReference>
<keyword evidence="8 11" id="KW-0472">Membrane</keyword>
<evidence type="ECO:0000256" key="7">
    <source>
        <dbReference type="ARBA" id="ARBA00022989"/>
    </source>
</evidence>
<evidence type="ECO:0000313" key="15">
    <source>
        <dbReference type="RefSeq" id="XP_019640431.1"/>
    </source>
</evidence>
<feature type="transmembrane region" description="Helical" evidence="11">
    <location>
        <begin position="344"/>
        <end position="371"/>
    </location>
</feature>
<dbReference type="OrthoDB" id="676979at2759"/>
<dbReference type="SMART" id="SM00082">
    <property type="entry name" value="LRRCT"/>
    <property type="match status" value="1"/>
</dbReference>
<dbReference type="AlphaFoldDB" id="A0A6P5AAQ8"/>
<feature type="domain" description="LRRCT" evidence="13">
    <location>
        <begin position="253"/>
        <end position="304"/>
    </location>
</feature>
<feature type="compositionally biased region" description="Low complexity" evidence="10">
    <location>
        <begin position="484"/>
        <end position="493"/>
    </location>
</feature>
<keyword evidence="9" id="KW-1015">Disulfide bond</keyword>
<dbReference type="SUPFAM" id="SSF52058">
    <property type="entry name" value="L domain-like"/>
    <property type="match status" value="1"/>
</dbReference>
<dbReference type="InterPro" id="IPR003591">
    <property type="entry name" value="Leu-rich_rpt_typical-subtyp"/>
</dbReference>
<evidence type="ECO:0000256" key="5">
    <source>
        <dbReference type="ARBA" id="ARBA00022737"/>
    </source>
</evidence>
<keyword evidence="6" id="KW-0130">Cell adhesion</keyword>
<keyword evidence="3 11" id="KW-0812">Transmembrane</keyword>
<keyword evidence="7 11" id="KW-1133">Transmembrane helix</keyword>
<feature type="region of interest" description="Disordered" evidence="10">
    <location>
        <begin position="407"/>
        <end position="520"/>
    </location>
</feature>
<keyword evidence="2" id="KW-0433">Leucine-rich repeat</keyword>
<keyword evidence="4 12" id="KW-0732">Signal</keyword>
<dbReference type="Proteomes" id="UP000515135">
    <property type="component" value="Unplaced"/>
</dbReference>
<dbReference type="InterPro" id="IPR032675">
    <property type="entry name" value="LRR_dom_sf"/>
</dbReference>
<feature type="compositionally biased region" description="Basic and acidic residues" evidence="10">
    <location>
        <begin position="419"/>
        <end position="430"/>
    </location>
</feature>
<feature type="compositionally biased region" description="Low complexity" evidence="10">
    <location>
        <begin position="500"/>
        <end position="513"/>
    </location>
</feature>
<evidence type="ECO:0000313" key="14">
    <source>
        <dbReference type="Proteomes" id="UP000515135"/>
    </source>
</evidence>
<name>A0A6P5AAQ8_BRABE</name>
<evidence type="ECO:0000256" key="4">
    <source>
        <dbReference type="ARBA" id="ARBA00022729"/>
    </source>
</evidence>
<sequence length="728" mass="79271">MSNKARKMLVLLMIILKEAGPTAACSSSCSSFCVCRSRGLTSVPQDLPTNITRLDLQSNSITTLSQSDFSRYRSLSRLYLGYNQISMIHNKTFHSLTSLTELYLYANRLTTLSAGIFVGLGNLQELWLYNNQLTSLTADIFDGLGNLDKLDLDRNDIHSIEAGTFNDTTKLRYLGLQHNNIRTITADTLGNLLQLQTLRLSGNNINTFPVEALSNLNISVLSELTLDSNQLETLPVMAYDILASISTVYIRYNPWQCDCRMAPFKQRMSGSYPFEKQIRCAGPANLTGQLLRDVTLNPEDLICDRTTPVYFTPSTKHIPDSTDPPFASNVTLTESTTGPADGGIVLSVPLVATLGAILGLLLICTIAFAVWCMHKRRQRDPPQQGFSNTNPTGTSSGHEQIRLQAVGTSAEVNSQSETSHSDTEDSEHVYDAPIYEDLDTAGYDTTGEVDQSESGAGNRQSLDSFGYLVLPSSLPPENETGPQAAAQVEPADAAARKIVSPSQTSQPGSGQIQHLSSFNDDYEVPSPCLYPGEGPQPHKYVNSHVAAAAKDPAAGPQDVEYDYENEDEIESANEGPQSHKYENSQVTAAAKDAAAGPQDVEYEYENAATGPQDMDYEYENDDETARLITLATGSQIDEELVDNQSQTAATKDAAAGPQDVENEDENDDETARLITLASQIDEELVDNQSQTAAAPGADSPHHYEPLRNPSSQQQHTYTSLMPHGSQGN</sequence>
<dbReference type="Gene3D" id="3.80.10.10">
    <property type="entry name" value="Ribonuclease Inhibitor"/>
    <property type="match status" value="2"/>
</dbReference>
<evidence type="ECO:0000256" key="8">
    <source>
        <dbReference type="ARBA" id="ARBA00023136"/>
    </source>
</evidence>
<evidence type="ECO:0000256" key="6">
    <source>
        <dbReference type="ARBA" id="ARBA00022889"/>
    </source>
</evidence>